<comment type="subcellular location">
    <subcellularLocation>
        <location evidence="1">Membrane</location>
        <topology evidence="1">Multi-pass membrane protein</topology>
    </subcellularLocation>
</comment>
<feature type="transmembrane region" description="Helical" evidence="6">
    <location>
        <begin position="432"/>
        <end position="453"/>
    </location>
</feature>
<dbReference type="InterPro" id="IPR036259">
    <property type="entry name" value="MFS_trans_sf"/>
</dbReference>
<evidence type="ECO:0000256" key="6">
    <source>
        <dbReference type="SAM" id="Phobius"/>
    </source>
</evidence>
<feature type="transmembrane region" description="Helical" evidence="6">
    <location>
        <begin position="325"/>
        <end position="346"/>
    </location>
</feature>
<dbReference type="InterPro" id="IPR011701">
    <property type="entry name" value="MFS"/>
</dbReference>
<feature type="transmembrane region" description="Helical" evidence="6">
    <location>
        <begin position="122"/>
        <end position="141"/>
    </location>
</feature>
<keyword evidence="4 6" id="KW-0472">Membrane</keyword>
<evidence type="ECO:0000259" key="7">
    <source>
        <dbReference type="PROSITE" id="PS50850"/>
    </source>
</evidence>
<dbReference type="Proteomes" id="UP001465668">
    <property type="component" value="Unassembled WGS sequence"/>
</dbReference>
<feature type="transmembrane region" description="Helical" evidence="6">
    <location>
        <begin position="147"/>
        <end position="169"/>
    </location>
</feature>
<evidence type="ECO:0000256" key="5">
    <source>
        <dbReference type="SAM" id="MobiDB-lite"/>
    </source>
</evidence>
<sequence>MEATETTRLLAGESRASRDEEEAATQIPKEHPLEWESPSDPGNPKNWSRSRKWTCTMIVSFYCLIAPTAASMVIPAMPSLARDLNITSEAFLQLTMSLFVFGWTGGPLILGPLSEVFGRAPILHIGNFGFITFNLLCGFVRNQHAFVFLRFISGLCGSGPTSLGTGILSDLWASDERGTSLAIYTIMPLVGPTAGPLLAGYIVQYYNWPYIFFLCSLLAAIVLVPGVVILPETFGPVILLRRRAERLKQKGISSPIPAANHGKHNTTKKRIRKGLARPFILLGTQPIIQVLALYFGFYFGLYQLFIAMYHAMWRDLYDMTPIQASANYLSITMGLILGCEIAGPLNDKIYRYLRQRNNGIDLPEYRIWLMLPAAILVPGGLLWFGWSAVAQAHWIVPNLGMATACVGIVMTFMCMQAYVMDAYPVYAASAQGALTVVRSLTAFTMPVMAPAMIHQWGYGWSSTVLAIIAVVIGSLAPAFLHLKGASLRAKSPYAAGNVNLEG</sequence>
<proteinExistence type="predicted"/>
<evidence type="ECO:0000256" key="4">
    <source>
        <dbReference type="ARBA" id="ARBA00023136"/>
    </source>
</evidence>
<evidence type="ECO:0000256" key="3">
    <source>
        <dbReference type="ARBA" id="ARBA00022989"/>
    </source>
</evidence>
<dbReference type="SUPFAM" id="SSF103473">
    <property type="entry name" value="MFS general substrate transporter"/>
    <property type="match status" value="1"/>
</dbReference>
<dbReference type="Pfam" id="PF07690">
    <property type="entry name" value="MFS_1"/>
    <property type="match status" value="1"/>
</dbReference>
<dbReference type="PANTHER" id="PTHR23502">
    <property type="entry name" value="MAJOR FACILITATOR SUPERFAMILY"/>
    <property type="match status" value="1"/>
</dbReference>
<evidence type="ECO:0000313" key="9">
    <source>
        <dbReference type="Proteomes" id="UP001465668"/>
    </source>
</evidence>
<feature type="transmembrane region" description="Helical" evidence="6">
    <location>
        <begin position="279"/>
        <end position="305"/>
    </location>
</feature>
<organism evidence="8 9">
    <name type="scientific">Seiridium cardinale</name>
    <dbReference type="NCBI Taxonomy" id="138064"/>
    <lineage>
        <taxon>Eukaryota</taxon>
        <taxon>Fungi</taxon>
        <taxon>Dikarya</taxon>
        <taxon>Ascomycota</taxon>
        <taxon>Pezizomycotina</taxon>
        <taxon>Sordariomycetes</taxon>
        <taxon>Xylariomycetidae</taxon>
        <taxon>Amphisphaeriales</taxon>
        <taxon>Sporocadaceae</taxon>
        <taxon>Seiridium</taxon>
    </lineage>
</organism>
<feature type="transmembrane region" description="Helical" evidence="6">
    <location>
        <begin position="398"/>
        <end position="420"/>
    </location>
</feature>
<evidence type="ECO:0000256" key="1">
    <source>
        <dbReference type="ARBA" id="ARBA00004141"/>
    </source>
</evidence>
<accession>A0ABR2XKI8</accession>
<dbReference type="PROSITE" id="PS50850">
    <property type="entry name" value="MFS"/>
    <property type="match status" value="1"/>
</dbReference>
<evidence type="ECO:0000313" key="8">
    <source>
        <dbReference type="EMBL" id="KAK9774146.1"/>
    </source>
</evidence>
<feature type="transmembrane region" description="Helical" evidence="6">
    <location>
        <begin position="181"/>
        <end position="204"/>
    </location>
</feature>
<feature type="domain" description="Major facilitator superfamily (MFS) profile" evidence="7">
    <location>
        <begin position="55"/>
        <end position="485"/>
    </location>
</feature>
<name>A0ABR2XKI8_9PEZI</name>
<dbReference type="InterPro" id="IPR020846">
    <property type="entry name" value="MFS_dom"/>
</dbReference>
<dbReference type="PANTHER" id="PTHR23502:SF60">
    <property type="entry name" value="MAJOR FACILITATOR SUPERFAMILY (MFS) PROFILE DOMAIN-CONTAINING PROTEIN-RELATED"/>
    <property type="match status" value="1"/>
</dbReference>
<feature type="region of interest" description="Disordered" evidence="5">
    <location>
        <begin position="1"/>
        <end position="47"/>
    </location>
</feature>
<feature type="transmembrane region" description="Helical" evidence="6">
    <location>
        <begin position="55"/>
        <end position="78"/>
    </location>
</feature>
<dbReference type="EMBL" id="JARVKM010000044">
    <property type="protein sequence ID" value="KAK9774146.1"/>
    <property type="molecule type" value="Genomic_DNA"/>
</dbReference>
<feature type="transmembrane region" description="Helical" evidence="6">
    <location>
        <begin position="367"/>
        <end position="386"/>
    </location>
</feature>
<feature type="transmembrane region" description="Helical" evidence="6">
    <location>
        <begin position="459"/>
        <end position="480"/>
    </location>
</feature>
<comment type="caution">
    <text evidence="8">The sequence shown here is derived from an EMBL/GenBank/DDBJ whole genome shotgun (WGS) entry which is preliminary data.</text>
</comment>
<keyword evidence="2 6" id="KW-0812">Transmembrane</keyword>
<keyword evidence="9" id="KW-1185">Reference proteome</keyword>
<protein>
    <submittedName>
        <fullName evidence="8">Major facilitator superfamily (MFS) profile domain-containing protein</fullName>
    </submittedName>
</protein>
<gene>
    <name evidence="8" type="ORF">SCAR479_09260</name>
</gene>
<keyword evidence="3 6" id="KW-1133">Transmembrane helix</keyword>
<feature type="transmembrane region" description="Helical" evidence="6">
    <location>
        <begin position="90"/>
        <end position="110"/>
    </location>
</feature>
<feature type="transmembrane region" description="Helical" evidence="6">
    <location>
        <begin position="210"/>
        <end position="240"/>
    </location>
</feature>
<evidence type="ECO:0000256" key="2">
    <source>
        <dbReference type="ARBA" id="ARBA00022692"/>
    </source>
</evidence>
<reference evidence="8 9" key="1">
    <citation type="submission" date="2024-02" db="EMBL/GenBank/DDBJ databases">
        <title>First draft genome assembly of two strains of Seiridium cardinale.</title>
        <authorList>
            <person name="Emiliani G."/>
            <person name="Scali E."/>
        </authorList>
    </citation>
    <scope>NUCLEOTIDE SEQUENCE [LARGE SCALE GENOMIC DNA]</scope>
    <source>
        <strain evidence="8 9">BM-138-000479</strain>
    </source>
</reference>
<dbReference type="CDD" id="cd17323">
    <property type="entry name" value="MFS_Tpo1_MDR_like"/>
    <property type="match status" value="1"/>
</dbReference>
<dbReference type="Gene3D" id="1.20.1250.20">
    <property type="entry name" value="MFS general substrate transporter like domains"/>
    <property type="match status" value="1"/>
</dbReference>